<dbReference type="Proteomes" id="UP001597063">
    <property type="component" value="Unassembled WGS sequence"/>
</dbReference>
<dbReference type="EMBL" id="JBHTGP010000016">
    <property type="protein sequence ID" value="MFD0689170.1"/>
    <property type="molecule type" value="Genomic_DNA"/>
</dbReference>
<comment type="caution">
    <text evidence="2">The sequence shown here is derived from an EMBL/GenBank/DDBJ whole genome shotgun (WGS) entry which is preliminary data.</text>
</comment>
<feature type="repeat" description="TPR" evidence="1">
    <location>
        <begin position="707"/>
        <end position="740"/>
    </location>
</feature>
<feature type="repeat" description="TPR" evidence="1">
    <location>
        <begin position="667"/>
        <end position="700"/>
    </location>
</feature>
<sequence length="952" mass="102369">MSRVHRSIVCLDVEGFGDPRRTDDDRAVVRDGLYRAVSEAFDEAGVPWQDCHHEDRGDGLLVLVASEVAKEVLVTGLPGRLAVKLAVHNRAEGPRARIRLRMAVHAGEIRHDAHGVIGSAINLAFRLLDAAPVKRVLAGSSGLLALVASDWFYTEVVRHTPRSRPFSYHRIRVAEKETDTVAWVCLPDDPSPDGARLAAVRAVPPPDDPWSPPWQLPADTVHFTGRSAELSRLLALGSGARRPVGAAMVGAIDGMAGIGKTALAVHAAHRLADRFTDGCLFLDLHGYTQSVAPLSPAEALERLLRALGVPGRRIPGGVDERAALYRGRLAGSRTLIVLDNAAGAEHVRPLLPAEPNCLVLVTSRRRLASLDETLPISLDVLGPADGLALLAASAGRRLAGAGERAAARQVVDLCGRLPLAIRIATARLRSRPAWTVADLARSLAERHGALARLDDGERDVAAAFSLSYGALTSGQRRMFRRFALHPGREGGTHAAAALAGTTVAQAERLCEDLLDAHLLHQSAPGRYGYHDLIRDFAVEAAATEEPPDRCRAAVTSLLDHYVATASAAMRVLYPDEEDRRPRVPATRSPVPPVTEPAAALAWLDVERPNLVAACAHGTAHGWPERTTRLAAVLFRYLDVGGHLADAEAVYGHARQAAEDAGDRTSEAHVLTSLGGVYWNQGRYEHAAQAVQDALAIFQATGDRFGQARALGNLGLIYWRQGRYPQAADHSRQALALHRGSGDLAGQARALGNLGLVRWRQGENGKAIRAVRQAMACYGKLGDRRGEARMLGNLGNVRHHQGRHAQAVHHHRRALALYRELGDRVGEADALTNLGLPLRRQGHVQQAADHHREALALYRRLGDRNGQARALNGLAEALTELGHTARARTHHDLALTFTLGTGDPYEQARAHTGLAITHHGTAARDHAQRALAIYTDLGVPEAADPVAVVGQGC</sequence>
<dbReference type="Gene3D" id="3.40.50.300">
    <property type="entry name" value="P-loop containing nucleotide triphosphate hydrolases"/>
    <property type="match status" value="1"/>
</dbReference>
<dbReference type="InterPro" id="IPR029787">
    <property type="entry name" value="Nucleotide_cyclase"/>
</dbReference>
<dbReference type="PANTHER" id="PTHR10098">
    <property type="entry name" value="RAPSYN-RELATED"/>
    <property type="match status" value="1"/>
</dbReference>
<dbReference type="InterPro" id="IPR027417">
    <property type="entry name" value="P-loop_NTPase"/>
</dbReference>
<organism evidence="2 3">
    <name type="scientific">Actinomadura fibrosa</name>
    <dbReference type="NCBI Taxonomy" id="111802"/>
    <lineage>
        <taxon>Bacteria</taxon>
        <taxon>Bacillati</taxon>
        <taxon>Actinomycetota</taxon>
        <taxon>Actinomycetes</taxon>
        <taxon>Streptosporangiales</taxon>
        <taxon>Thermomonosporaceae</taxon>
        <taxon>Actinomadura</taxon>
    </lineage>
</organism>
<accession>A0ABW2XTW5</accession>
<dbReference type="PRINTS" id="PR00364">
    <property type="entry name" value="DISEASERSIST"/>
</dbReference>
<proteinExistence type="predicted"/>
<reference evidence="3" key="1">
    <citation type="journal article" date="2019" name="Int. J. Syst. Evol. Microbiol.">
        <title>The Global Catalogue of Microorganisms (GCM) 10K type strain sequencing project: providing services to taxonomists for standard genome sequencing and annotation.</title>
        <authorList>
            <consortium name="The Broad Institute Genomics Platform"/>
            <consortium name="The Broad Institute Genome Sequencing Center for Infectious Disease"/>
            <person name="Wu L."/>
            <person name="Ma J."/>
        </authorList>
    </citation>
    <scope>NUCLEOTIDE SEQUENCE [LARGE SCALE GENOMIC DNA]</scope>
    <source>
        <strain evidence="3">JCM 9371</strain>
    </source>
</reference>
<keyword evidence="3" id="KW-1185">Reference proteome</keyword>
<evidence type="ECO:0000256" key="1">
    <source>
        <dbReference type="PROSITE-ProRule" id="PRU00339"/>
    </source>
</evidence>
<dbReference type="Pfam" id="PF13374">
    <property type="entry name" value="TPR_10"/>
    <property type="match status" value="1"/>
</dbReference>
<dbReference type="SMART" id="SM00028">
    <property type="entry name" value="TPR"/>
    <property type="match status" value="6"/>
</dbReference>
<evidence type="ECO:0000313" key="2">
    <source>
        <dbReference type="EMBL" id="MFD0689170.1"/>
    </source>
</evidence>
<dbReference type="RefSeq" id="WP_165502814.1">
    <property type="nucleotide sequence ID" value="NZ_CAACUY010000028.1"/>
</dbReference>
<dbReference type="SUPFAM" id="SSF52540">
    <property type="entry name" value="P-loop containing nucleoside triphosphate hydrolases"/>
    <property type="match status" value="1"/>
</dbReference>
<dbReference type="InterPro" id="IPR019734">
    <property type="entry name" value="TPR_rpt"/>
</dbReference>
<dbReference type="Pfam" id="PF13424">
    <property type="entry name" value="TPR_12"/>
    <property type="match status" value="2"/>
</dbReference>
<dbReference type="Gene3D" id="3.30.70.1230">
    <property type="entry name" value="Nucleotide cyclase"/>
    <property type="match status" value="1"/>
</dbReference>
<gene>
    <name evidence="2" type="ORF">ACFQZM_32100</name>
</gene>
<name>A0ABW2XTW5_9ACTN</name>
<protein>
    <submittedName>
        <fullName evidence="2">Tetratricopeptide repeat protein</fullName>
    </submittedName>
</protein>
<evidence type="ECO:0000313" key="3">
    <source>
        <dbReference type="Proteomes" id="UP001597063"/>
    </source>
</evidence>
<keyword evidence="1" id="KW-0802">TPR repeat</keyword>
<dbReference type="Gene3D" id="1.25.40.10">
    <property type="entry name" value="Tetratricopeptide repeat domain"/>
    <property type="match status" value="1"/>
</dbReference>
<dbReference type="PROSITE" id="PS50005">
    <property type="entry name" value="TPR"/>
    <property type="match status" value="2"/>
</dbReference>
<dbReference type="InterPro" id="IPR011990">
    <property type="entry name" value="TPR-like_helical_dom_sf"/>
</dbReference>
<dbReference type="SUPFAM" id="SSF48452">
    <property type="entry name" value="TPR-like"/>
    <property type="match status" value="2"/>
</dbReference>
<dbReference type="PANTHER" id="PTHR10098:SF108">
    <property type="entry name" value="TETRATRICOPEPTIDE REPEAT PROTEIN 28"/>
    <property type="match status" value="1"/>
</dbReference>
<dbReference type="SUPFAM" id="SSF55073">
    <property type="entry name" value="Nucleotide cyclase"/>
    <property type="match status" value="1"/>
</dbReference>